<accession>A0A4Q5M303</accession>
<evidence type="ECO:0000313" key="2">
    <source>
        <dbReference type="Proteomes" id="UP000293162"/>
    </source>
</evidence>
<dbReference type="Pfam" id="PF04525">
    <property type="entry name" value="LOR"/>
    <property type="match status" value="1"/>
</dbReference>
<proteinExistence type="predicted"/>
<dbReference type="AlphaFoldDB" id="A0A4Q5M303"/>
<dbReference type="OrthoDB" id="955690at2"/>
<organism evidence="1 2">
    <name type="scientific">Emticicia agri</name>
    <dbReference type="NCBI Taxonomy" id="2492393"/>
    <lineage>
        <taxon>Bacteria</taxon>
        <taxon>Pseudomonadati</taxon>
        <taxon>Bacteroidota</taxon>
        <taxon>Cytophagia</taxon>
        <taxon>Cytophagales</taxon>
        <taxon>Leadbetterellaceae</taxon>
        <taxon>Emticicia</taxon>
    </lineage>
</organism>
<gene>
    <name evidence="1" type="ORF">EWM59_05740</name>
</gene>
<dbReference type="Proteomes" id="UP000293162">
    <property type="component" value="Unassembled WGS sequence"/>
</dbReference>
<protein>
    <submittedName>
        <fullName evidence="1">Uncharacterized protein</fullName>
    </submittedName>
</protein>
<dbReference type="InterPro" id="IPR007612">
    <property type="entry name" value="LOR"/>
</dbReference>
<evidence type="ECO:0000313" key="1">
    <source>
        <dbReference type="EMBL" id="RYU96652.1"/>
    </source>
</evidence>
<dbReference type="EMBL" id="SEWF01000006">
    <property type="protein sequence ID" value="RYU96652.1"/>
    <property type="molecule type" value="Genomic_DNA"/>
</dbReference>
<dbReference type="RefSeq" id="WP_130019987.1">
    <property type="nucleotide sequence ID" value="NZ_SEWF01000006.1"/>
</dbReference>
<comment type="caution">
    <text evidence="1">The sequence shown here is derived from an EMBL/GenBank/DDBJ whole genome shotgun (WGS) entry which is preliminary data.</text>
</comment>
<keyword evidence="2" id="KW-1185">Reference proteome</keyword>
<name>A0A4Q5M303_9BACT</name>
<reference evidence="1 2" key="1">
    <citation type="submission" date="2019-02" db="EMBL/GenBank/DDBJ databases">
        <title>Bacterial novel species Emticicia sp. 17J42-9 isolated from soil.</title>
        <authorList>
            <person name="Jung H.-Y."/>
        </authorList>
    </citation>
    <scope>NUCLEOTIDE SEQUENCE [LARGE SCALE GENOMIC DNA]</scope>
    <source>
        <strain evidence="1 2">17J42-9</strain>
    </source>
</reference>
<sequence length="160" mass="18814">MRNTFNYLKKALNNKIDILERESAVGYVQFETLKTDVAGVFKQKKYLFKKKSFWSSNYDIYREDNQQLIGEVIFSVWKGKADITLINGEKFTMKAKNFWNTQWSLDDTNREVINFEQTKTFWTDEGTVTVTSNDNEKMGLLVLLSIFVNFVYRRRSAEAA</sequence>